<dbReference type="NCBIfam" id="TIGR00179">
    <property type="entry name" value="murB"/>
    <property type="match status" value="1"/>
</dbReference>
<evidence type="ECO:0000256" key="6">
    <source>
        <dbReference type="ARBA" id="ARBA00022490"/>
    </source>
</evidence>
<feature type="domain" description="FAD-binding PCMH-type" evidence="18">
    <location>
        <begin position="11"/>
        <end position="209"/>
    </location>
</feature>
<evidence type="ECO:0000256" key="2">
    <source>
        <dbReference type="ARBA" id="ARBA00003921"/>
    </source>
</evidence>
<dbReference type="Gene3D" id="3.30.43.10">
    <property type="entry name" value="Uridine Diphospho-n-acetylenolpyruvylglucosamine Reductase, domain 2"/>
    <property type="match status" value="1"/>
</dbReference>
<keyword evidence="13 17" id="KW-0560">Oxidoreductase</keyword>
<comment type="function">
    <text evidence="2 17">Cell wall formation.</text>
</comment>
<dbReference type="EMBL" id="JACCBM010000001">
    <property type="protein sequence ID" value="NYD69078.1"/>
    <property type="molecule type" value="Genomic_DNA"/>
</dbReference>
<evidence type="ECO:0000256" key="14">
    <source>
        <dbReference type="ARBA" id="ARBA00023306"/>
    </source>
</evidence>
<evidence type="ECO:0000256" key="9">
    <source>
        <dbReference type="ARBA" id="ARBA00022827"/>
    </source>
</evidence>
<comment type="subcellular location">
    <subcellularLocation>
        <location evidence="3 17">Cytoplasm</location>
    </subcellularLocation>
</comment>
<evidence type="ECO:0000313" key="19">
    <source>
        <dbReference type="EMBL" id="NYD69078.1"/>
    </source>
</evidence>
<sequence length="374" mass="38790">MTLARFTTLQLGGPAATLETATTEPELLALAEGLDPDEEWLVLGGGSNVLVSDEGFDGTVVRVATRGIVQLPAPAGSVRLRVQAGHPWDELVAHTVAEGFSGIEALSGIPGSTGAAPIQNIGAYGQEVGASIESLDFYDVEAGRVKRMPVAELGLGYRTSVFKRGLRGVVLSVTFVLGAADGLSAPVAYGQLATALGVAVGERMPLQQVRDTVLRLRASKGMVLDPADPDSVSAGSFFTNPIVTERAARALPSSAPRWQVEPDAPDLVIPLDPAALAQEGADAGTGVYSRGPAPAEYHVKLSAAWLIEQAGIRRGFSLPGSSAAISSKHTLAIVNRAGASGRASDVAELARFVQGRVLAEFGVQLHPEPVYVGF</sequence>
<dbReference type="PANTHER" id="PTHR21071:SF4">
    <property type="entry name" value="UDP-N-ACETYLENOLPYRUVOYLGLUCOSAMINE REDUCTASE"/>
    <property type="match status" value="1"/>
</dbReference>
<dbReference type="GO" id="GO:0071949">
    <property type="term" value="F:FAD binding"/>
    <property type="evidence" value="ECO:0007669"/>
    <property type="project" value="InterPro"/>
</dbReference>
<feature type="active site" evidence="17">
    <location>
        <position position="158"/>
    </location>
</feature>
<dbReference type="InterPro" id="IPR036318">
    <property type="entry name" value="FAD-bd_PCMH-like_sf"/>
</dbReference>
<evidence type="ECO:0000256" key="11">
    <source>
        <dbReference type="ARBA" id="ARBA00022960"/>
    </source>
</evidence>
<keyword evidence="7 17" id="KW-0132">Cell division</keyword>
<evidence type="ECO:0000256" key="3">
    <source>
        <dbReference type="ARBA" id="ARBA00004496"/>
    </source>
</evidence>
<accession>A0A852S739</accession>
<keyword evidence="10 17" id="KW-0521">NADP</keyword>
<gene>
    <name evidence="17" type="primary">murB</name>
    <name evidence="19" type="ORF">BJ984_000236</name>
</gene>
<evidence type="ECO:0000256" key="7">
    <source>
        <dbReference type="ARBA" id="ARBA00022618"/>
    </source>
</evidence>
<dbReference type="Pfam" id="PF02873">
    <property type="entry name" value="MurB_C"/>
    <property type="match status" value="1"/>
</dbReference>
<evidence type="ECO:0000256" key="13">
    <source>
        <dbReference type="ARBA" id="ARBA00023002"/>
    </source>
</evidence>
<dbReference type="Proteomes" id="UP000549913">
    <property type="component" value="Unassembled WGS sequence"/>
</dbReference>
<keyword evidence="12 17" id="KW-0573">Peptidoglycan synthesis</keyword>
<keyword evidence="20" id="KW-1185">Reference proteome</keyword>
<name>A0A852S739_9MICO</name>
<dbReference type="UniPathway" id="UPA00219"/>
<evidence type="ECO:0000256" key="16">
    <source>
        <dbReference type="ARBA" id="ARBA00048914"/>
    </source>
</evidence>
<evidence type="ECO:0000259" key="18">
    <source>
        <dbReference type="PROSITE" id="PS51387"/>
    </source>
</evidence>
<reference evidence="19 20" key="1">
    <citation type="submission" date="2020-07" db="EMBL/GenBank/DDBJ databases">
        <title>Sequencing the genomes of 1000 actinobacteria strains.</title>
        <authorList>
            <person name="Klenk H.-P."/>
        </authorList>
    </citation>
    <scope>NUCLEOTIDE SEQUENCE [LARGE SCALE GENOMIC DNA]</scope>
    <source>
        <strain evidence="19 20">DSM 26474</strain>
    </source>
</reference>
<comment type="catalytic activity">
    <reaction evidence="16 17">
        <text>UDP-N-acetyl-alpha-D-muramate + NADP(+) = UDP-N-acetyl-3-O-(1-carboxyvinyl)-alpha-D-glucosamine + NADPH + H(+)</text>
        <dbReference type="Rhea" id="RHEA:12248"/>
        <dbReference type="ChEBI" id="CHEBI:15378"/>
        <dbReference type="ChEBI" id="CHEBI:57783"/>
        <dbReference type="ChEBI" id="CHEBI:58349"/>
        <dbReference type="ChEBI" id="CHEBI:68483"/>
        <dbReference type="ChEBI" id="CHEBI:70757"/>
        <dbReference type="EC" id="1.3.1.98"/>
    </reaction>
</comment>
<dbReference type="EC" id="1.3.1.98" evidence="17"/>
<dbReference type="Gene3D" id="3.30.465.10">
    <property type="match status" value="1"/>
</dbReference>
<evidence type="ECO:0000256" key="1">
    <source>
        <dbReference type="ARBA" id="ARBA00001974"/>
    </source>
</evidence>
<keyword evidence="14 17" id="KW-0131">Cell cycle</keyword>
<dbReference type="GO" id="GO:0008762">
    <property type="term" value="F:UDP-N-acetylmuramate dehydrogenase activity"/>
    <property type="evidence" value="ECO:0007669"/>
    <property type="project" value="UniProtKB-UniRule"/>
</dbReference>
<evidence type="ECO:0000256" key="10">
    <source>
        <dbReference type="ARBA" id="ARBA00022857"/>
    </source>
</evidence>
<evidence type="ECO:0000256" key="17">
    <source>
        <dbReference type="HAMAP-Rule" id="MF_00037"/>
    </source>
</evidence>
<dbReference type="GO" id="GO:0071555">
    <property type="term" value="P:cell wall organization"/>
    <property type="evidence" value="ECO:0007669"/>
    <property type="project" value="UniProtKB-KW"/>
</dbReference>
<proteinExistence type="inferred from homology"/>
<keyword evidence="6 17" id="KW-0963">Cytoplasm</keyword>
<dbReference type="GO" id="GO:0008360">
    <property type="term" value="P:regulation of cell shape"/>
    <property type="evidence" value="ECO:0007669"/>
    <property type="project" value="UniProtKB-KW"/>
</dbReference>
<comment type="cofactor">
    <cofactor evidence="1 17">
        <name>FAD</name>
        <dbReference type="ChEBI" id="CHEBI:57692"/>
    </cofactor>
</comment>
<keyword evidence="11 17" id="KW-0133">Cell shape</keyword>
<evidence type="ECO:0000256" key="4">
    <source>
        <dbReference type="ARBA" id="ARBA00004752"/>
    </source>
</evidence>
<dbReference type="InterPro" id="IPR016166">
    <property type="entry name" value="FAD-bd_PCMH"/>
</dbReference>
<feature type="active site" evidence="17">
    <location>
        <position position="368"/>
    </location>
</feature>
<dbReference type="SUPFAM" id="SSF56194">
    <property type="entry name" value="Uridine diphospho-N-Acetylenolpyruvylglucosamine reductase, MurB, C-terminal domain"/>
    <property type="match status" value="1"/>
</dbReference>
<dbReference type="GO" id="GO:0005829">
    <property type="term" value="C:cytosol"/>
    <property type="evidence" value="ECO:0007669"/>
    <property type="project" value="TreeGrafter"/>
</dbReference>
<dbReference type="HAMAP" id="MF_00037">
    <property type="entry name" value="MurB"/>
    <property type="match status" value="1"/>
</dbReference>
<organism evidence="19 20">
    <name type="scientific">Herbiconiux flava</name>
    <dbReference type="NCBI Taxonomy" id="881268"/>
    <lineage>
        <taxon>Bacteria</taxon>
        <taxon>Bacillati</taxon>
        <taxon>Actinomycetota</taxon>
        <taxon>Actinomycetes</taxon>
        <taxon>Micrococcales</taxon>
        <taxon>Microbacteriaceae</taxon>
        <taxon>Herbiconiux</taxon>
    </lineage>
</organism>
<dbReference type="SUPFAM" id="SSF56176">
    <property type="entry name" value="FAD-binding/transporter-associated domain-like"/>
    <property type="match status" value="1"/>
</dbReference>
<evidence type="ECO:0000313" key="20">
    <source>
        <dbReference type="Proteomes" id="UP000549913"/>
    </source>
</evidence>
<evidence type="ECO:0000256" key="15">
    <source>
        <dbReference type="ARBA" id="ARBA00023316"/>
    </source>
</evidence>
<dbReference type="RefSeq" id="WP_179546467.1">
    <property type="nucleotide sequence ID" value="NZ_BSEW01000001.1"/>
</dbReference>
<dbReference type="InterPro" id="IPR011601">
    <property type="entry name" value="MurB_C"/>
</dbReference>
<dbReference type="AlphaFoldDB" id="A0A852S739"/>
<dbReference type="InterPro" id="IPR003170">
    <property type="entry name" value="MurB"/>
</dbReference>
<evidence type="ECO:0000256" key="12">
    <source>
        <dbReference type="ARBA" id="ARBA00022984"/>
    </source>
</evidence>
<keyword evidence="9 17" id="KW-0274">FAD</keyword>
<dbReference type="Gene3D" id="3.90.78.10">
    <property type="entry name" value="UDP-N-acetylenolpyruvoylglucosamine reductase, C-terminal domain"/>
    <property type="match status" value="1"/>
</dbReference>
<dbReference type="GO" id="GO:0051301">
    <property type="term" value="P:cell division"/>
    <property type="evidence" value="ECO:0007669"/>
    <property type="project" value="UniProtKB-KW"/>
</dbReference>
<comment type="similarity">
    <text evidence="5 17">Belongs to the MurB family.</text>
</comment>
<evidence type="ECO:0000256" key="5">
    <source>
        <dbReference type="ARBA" id="ARBA00010485"/>
    </source>
</evidence>
<dbReference type="Pfam" id="PF01565">
    <property type="entry name" value="FAD_binding_4"/>
    <property type="match status" value="1"/>
</dbReference>
<feature type="active site" description="Proton donor" evidence="17">
    <location>
        <position position="236"/>
    </location>
</feature>
<keyword evidence="8 17" id="KW-0285">Flavoprotein</keyword>
<comment type="caution">
    <text evidence="19">The sequence shown here is derived from an EMBL/GenBank/DDBJ whole genome shotgun (WGS) entry which is preliminary data.</text>
</comment>
<dbReference type="InterPro" id="IPR036635">
    <property type="entry name" value="MurB_C_sf"/>
</dbReference>
<evidence type="ECO:0000256" key="8">
    <source>
        <dbReference type="ARBA" id="ARBA00022630"/>
    </source>
</evidence>
<dbReference type="InterPro" id="IPR016167">
    <property type="entry name" value="FAD-bd_PCMH_sub1"/>
</dbReference>
<keyword evidence="15 17" id="KW-0961">Cell wall biogenesis/degradation</keyword>
<dbReference type="PROSITE" id="PS51387">
    <property type="entry name" value="FAD_PCMH"/>
    <property type="match status" value="1"/>
</dbReference>
<dbReference type="InterPro" id="IPR016169">
    <property type="entry name" value="FAD-bd_PCMH_sub2"/>
</dbReference>
<dbReference type="NCBIfam" id="NF010478">
    <property type="entry name" value="PRK13903.1"/>
    <property type="match status" value="1"/>
</dbReference>
<dbReference type="GO" id="GO:0009252">
    <property type="term" value="P:peptidoglycan biosynthetic process"/>
    <property type="evidence" value="ECO:0007669"/>
    <property type="project" value="UniProtKB-UniRule"/>
</dbReference>
<protein>
    <recommendedName>
        <fullName evidence="17">UDP-N-acetylenolpyruvoylglucosamine reductase</fullName>
        <ecNumber evidence="17">1.3.1.98</ecNumber>
    </recommendedName>
    <alternativeName>
        <fullName evidence="17">UDP-N-acetylmuramate dehydrogenase</fullName>
    </alternativeName>
</protein>
<comment type="pathway">
    <text evidence="4 17">Cell wall biogenesis; peptidoglycan biosynthesis.</text>
</comment>
<dbReference type="InterPro" id="IPR006094">
    <property type="entry name" value="Oxid_FAD_bind_N"/>
</dbReference>
<dbReference type="PANTHER" id="PTHR21071">
    <property type="entry name" value="UDP-N-ACETYLENOLPYRUVOYLGLUCOSAMINE REDUCTASE"/>
    <property type="match status" value="1"/>
</dbReference>